<keyword evidence="4 14" id="KW-0812">Transmembrane</keyword>
<evidence type="ECO:0000256" key="2">
    <source>
        <dbReference type="ARBA" id="ARBA00021527"/>
    </source>
</evidence>
<name>A0A6P8SID3_GEOSA</name>
<comment type="function">
    <text evidence="13">G-protein coupled receptor for medium and long chain saturated and unsaturated fatty acids that plays an important role in glucose homeostasis. Fatty acid binding increases glucose-stimulated insulin secretion, and may also enhance the secretion of glucagon-like peptide 1 (GLP-1). May also play a role in bone homeostasis; receptor signaling activates pathways that inhibit osteoclast differentiation. Ligand binding leads to a conformation change that triggers signaling via G-proteins that activate phospholipase C, leading to an increase of the intracellular calcium concentration. Seems to act through a G(q) and G(i)-mediated pathway. Mediates the anti-inflammatory effects of omega-3 polyunsaturated fatty acids (PUFAs) via inhibition of NLRP3 inflammasome activation.</text>
</comment>
<feature type="transmembrane region" description="Helical" evidence="15">
    <location>
        <begin position="284"/>
        <end position="307"/>
    </location>
</feature>
<dbReference type="GO" id="GO:0071398">
    <property type="term" value="P:cellular response to fatty acid"/>
    <property type="evidence" value="ECO:0007669"/>
    <property type="project" value="TreeGrafter"/>
</dbReference>
<evidence type="ECO:0000256" key="15">
    <source>
        <dbReference type="SAM" id="Phobius"/>
    </source>
</evidence>
<dbReference type="PROSITE" id="PS00237">
    <property type="entry name" value="G_PROTEIN_RECEP_F1_1"/>
    <property type="match status" value="1"/>
</dbReference>
<keyword evidence="6 14" id="KW-0297">G-protein coupled receptor</keyword>
<dbReference type="FunCoup" id="A0A6P8SID3">
    <property type="interactions" value="557"/>
</dbReference>
<dbReference type="PRINTS" id="PR01905">
    <property type="entry name" value="FATTYACIDR"/>
</dbReference>
<dbReference type="CDD" id="cd15170">
    <property type="entry name" value="7tmA_FFAR2_FFAR3"/>
    <property type="match status" value="1"/>
</dbReference>
<dbReference type="Proteomes" id="UP000515159">
    <property type="component" value="Chromosome 11"/>
</dbReference>
<evidence type="ECO:0000313" key="17">
    <source>
        <dbReference type="Proteomes" id="UP000515159"/>
    </source>
</evidence>
<feature type="transmembrane region" description="Helical" evidence="15">
    <location>
        <begin position="102"/>
        <end position="127"/>
    </location>
</feature>
<dbReference type="PANTHER" id="PTHR45822">
    <property type="entry name" value="FREE FATTY ACID RECEPTOR 2-RELATED"/>
    <property type="match status" value="1"/>
</dbReference>
<dbReference type="Pfam" id="PF00001">
    <property type="entry name" value="7tm_1"/>
    <property type="match status" value="1"/>
</dbReference>
<dbReference type="GeneID" id="117368854"/>
<dbReference type="InterPro" id="IPR013312">
    <property type="entry name" value="GPR40-rel_orph"/>
</dbReference>
<evidence type="ECO:0000256" key="7">
    <source>
        <dbReference type="ARBA" id="ARBA00023136"/>
    </source>
</evidence>
<evidence type="ECO:0000256" key="4">
    <source>
        <dbReference type="ARBA" id="ARBA00022692"/>
    </source>
</evidence>
<sequence length="355" mass="40482">MHLMRQEFELYVTVDNNVPTSSDKTNSDICAKNLFMTVYITTFITGLPLNILAFCTLIAKFRQKLVPVDILLLNLTISDLLLLIFLPFKIVEASSGMYWQMPYIFCPLSSFLYFSSIYITTLFLTAISVERYLGVAFPIKYKLLRKPLYSIIASIFIWITAVSHCSMVYIVQIYQPANETKTNLTTNETKPNARRCYSTFSPKQLSILLPVRFEACLILFCIPLIITLFCYIKFVRIILSQPLISRQKKKRAVGLVVTTLLNFVICFMPYNISHIVGFVQGKSPAWRVYALMLSTFNASIDPIIFYFSSSSFRKTFLKKIMIGKKLHLSGCWDEVCLPLCGNDTESTVTTGLSSQ</sequence>
<keyword evidence="10" id="KW-0325">Glycoprotein</keyword>
<reference evidence="18" key="1">
    <citation type="submission" date="2025-08" db="UniProtKB">
        <authorList>
            <consortium name="RefSeq"/>
        </authorList>
    </citation>
    <scope>IDENTIFICATION</scope>
</reference>
<dbReference type="PROSITE" id="PS50262">
    <property type="entry name" value="G_PROTEIN_RECEP_F1_2"/>
    <property type="match status" value="1"/>
</dbReference>
<evidence type="ECO:0000256" key="6">
    <source>
        <dbReference type="ARBA" id="ARBA00023040"/>
    </source>
</evidence>
<comment type="similarity">
    <text evidence="14">Belongs to the G-protein coupled receptor 1 family.</text>
</comment>
<evidence type="ECO:0000256" key="3">
    <source>
        <dbReference type="ARBA" id="ARBA00022475"/>
    </source>
</evidence>
<feature type="transmembrane region" description="Helical" evidence="15">
    <location>
        <begin position="148"/>
        <end position="171"/>
    </location>
</feature>
<accession>A0A6P8SID3</accession>
<dbReference type="PRINTS" id="PR01904">
    <property type="entry name" value="GPR40FAMILY"/>
</dbReference>
<evidence type="ECO:0000256" key="13">
    <source>
        <dbReference type="ARBA" id="ARBA00045206"/>
    </source>
</evidence>
<evidence type="ECO:0000256" key="8">
    <source>
        <dbReference type="ARBA" id="ARBA00023157"/>
    </source>
</evidence>
<evidence type="ECO:0000256" key="11">
    <source>
        <dbReference type="ARBA" id="ARBA00023224"/>
    </source>
</evidence>
<proteinExistence type="inferred from homology"/>
<keyword evidence="8" id="KW-1015">Disulfide bond</keyword>
<dbReference type="GO" id="GO:0005886">
    <property type="term" value="C:plasma membrane"/>
    <property type="evidence" value="ECO:0007669"/>
    <property type="project" value="UniProtKB-SubCell"/>
</dbReference>
<keyword evidence="3" id="KW-1003">Cell membrane</keyword>
<dbReference type="KEGG" id="gsh:117368854"/>
<evidence type="ECO:0000259" key="16">
    <source>
        <dbReference type="PROSITE" id="PS50262"/>
    </source>
</evidence>
<comment type="subcellular location">
    <subcellularLocation>
        <location evidence="1">Cell membrane</location>
        <topology evidence="1">Multi-pass membrane protein</topology>
    </subcellularLocation>
</comment>
<evidence type="ECO:0000256" key="1">
    <source>
        <dbReference type="ARBA" id="ARBA00004651"/>
    </source>
</evidence>
<keyword evidence="5 15" id="KW-1133">Transmembrane helix</keyword>
<evidence type="ECO:0000256" key="12">
    <source>
        <dbReference type="ARBA" id="ARBA00033166"/>
    </source>
</evidence>
<feature type="domain" description="G-protein coupled receptors family 1 profile" evidence="16">
    <location>
        <begin position="49"/>
        <end position="305"/>
    </location>
</feature>
<keyword evidence="7 15" id="KW-0472">Membrane</keyword>
<dbReference type="InterPro" id="IPR013313">
    <property type="entry name" value="GPR40_recept_FA"/>
</dbReference>
<gene>
    <name evidence="18" type="primary">LOC117368854</name>
</gene>
<feature type="transmembrane region" description="Helical" evidence="15">
    <location>
        <begin position="71"/>
        <end position="90"/>
    </location>
</feature>
<evidence type="ECO:0000256" key="5">
    <source>
        <dbReference type="ARBA" id="ARBA00022989"/>
    </source>
</evidence>
<keyword evidence="11 14" id="KW-0807">Transducer</keyword>
<dbReference type="OrthoDB" id="5961208at2759"/>
<dbReference type="InterPro" id="IPR017452">
    <property type="entry name" value="GPCR_Rhodpsn_7TM"/>
</dbReference>
<evidence type="ECO:0000256" key="9">
    <source>
        <dbReference type="ARBA" id="ARBA00023170"/>
    </source>
</evidence>
<dbReference type="SUPFAM" id="SSF81321">
    <property type="entry name" value="Family A G protein-coupled receptor-like"/>
    <property type="match status" value="1"/>
</dbReference>
<evidence type="ECO:0000313" key="18">
    <source>
        <dbReference type="RefSeq" id="XP_033818489.1"/>
    </source>
</evidence>
<dbReference type="AlphaFoldDB" id="A0A6P8SID3"/>
<feature type="transmembrane region" description="Helical" evidence="15">
    <location>
        <begin position="211"/>
        <end position="232"/>
    </location>
</feature>
<dbReference type="Gene3D" id="1.20.1070.10">
    <property type="entry name" value="Rhodopsin 7-helix transmembrane proteins"/>
    <property type="match status" value="1"/>
</dbReference>
<feature type="transmembrane region" description="Helical" evidence="15">
    <location>
        <begin position="252"/>
        <end position="272"/>
    </location>
</feature>
<dbReference type="GO" id="GO:0004930">
    <property type="term" value="F:G protein-coupled receptor activity"/>
    <property type="evidence" value="ECO:0007669"/>
    <property type="project" value="UniProtKB-KW"/>
</dbReference>
<keyword evidence="9 14" id="KW-0675">Receptor</keyword>
<keyword evidence="17" id="KW-1185">Reference proteome</keyword>
<dbReference type="PANTHER" id="PTHR45822:SF5">
    <property type="entry name" value="FREE FATTY ACID RECEPTOR 2"/>
    <property type="match status" value="1"/>
</dbReference>
<evidence type="ECO:0000256" key="14">
    <source>
        <dbReference type="RuleBase" id="RU000688"/>
    </source>
</evidence>
<dbReference type="PRINTS" id="PR00237">
    <property type="entry name" value="GPCRRHODOPSN"/>
</dbReference>
<feature type="transmembrane region" description="Helical" evidence="15">
    <location>
        <begin position="34"/>
        <end position="59"/>
    </location>
</feature>
<protein>
    <recommendedName>
        <fullName evidence="2">Free fatty acid receptor 1</fullName>
    </recommendedName>
    <alternativeName>
        <fullName evidence="12">G-protein coupled receptor 40</fullName>
    </alternativeName>
</protein>
<dbReference type="RefSeq" id="XP_033818489.1">
    <property type="nucleotide sequence ID" value="XM_033962598.1"/>
</dbReference>
<dbReference type="InterPro" id="IPR000276">
    <property type="entry name" value="GPCR_Rhodpsn"/>
</dbReference>
<evidence type="ECO:0000256" key="10">
    <source>
        <dbReference type="ARBA" id="ARBA00023180"/>
    </source>
</evidence>
<dbReference type="InParanoid" id="A0A6P8SID3"/>
<organism evidence="17 18">
    <name type="scientific">Geotrypetes seraphini</name>
    <name type="common">Gaboon caecilian</name>
    <name type="synonym">Caecilia seraphini</name>
    <dbReference type="NCBI Taxonomy" id="260995"/>
    <lineage>
        <taxon>Eukaryota</taxon>
        <taxon>Metazoa</taxon>
        <taxon>Chordata</taxon>
        <taxon>Craniata</taxon>
        <taxon>Vertebrata</taxon>
        <taxon>Euteleostomi</taxon>
        <taxon>Amphibia</taxon>
        <taxon>Gymnophiona</taxon>
        <taxon>Geotrypetes</taxon>
    </lineage>
</organism>